<keyword evidence="7" id="KW-0539">Nucleus</keyword>
<comment type="cofactor">
    <cofactor evidence="1">
        <name>a divalent metal cation</name>
        <dbReference type="ChEBI" id="CHEBI:60240"/>
    </cofactor>
</comment>
<evidence type="ECO:0000256" key="1">
    <source>
        <dbReference type="ARBA" id="ARBA00001968"/>
    </source>
</evidence>
<keyword evidence="11" id="KW-1185">Reference proteome</keyword>
<dbReference type="GO" id="GO:0046872">
    <property type="term" value="F:metal ion binding"/>
    <property type="evidence" value="ECO:0007669"/>
    <property type="project" value="UniProtKB-KW"/>
</dbReference>
<dbReference type="Pfam" id="PF26138">
    <property type="entry name" value="DUF8040"/>
    <property type="match status" value="1"/>
</dbReference>
<proteinExistence type="inferred from homology"/>
<evidence type="ECO:0000259" key="9">
    <source>
        <dbReference type="Pfam" id="PF26138"/>
    </source>
</evidence>
<organism evidence="10 11">
    <name type="scientific">Colletotrichum kahawae</name>
    <name type="common">Coffee berry disease fungus</name>
    <dbReference type="NCBI Taxonomy" id="34407"/>
    <lineage>
        <taxon>Eukaryota</taxon>
        <taxon>Fungi</taxon>
        <taxon>Dikarya</taxon>
        <taxon>Ascomycota</taxon>
        <taxon>Pezizomycotina</taxon>
        <taxon>Sordariomycetes</taxon>
        <taxon>Hypocreomycetidae</taxon>
        <taxon>Glomerellales</taxon>
        <taxon>Glomerellaceae</taxon>
        <taxon>Colletotrichum</taxon>
        <taxon>Colletotrichum gloeosporioides species complex</taxon>
    </lineage>
</organism>
<evidence type="ECO:0000256" key="3">
    <source>
        <dbReference type="ARBA" id="ARBA00006958"/>
    </source>
</evidence>
<reference evidence="10" key="1">
    <citation type="submission" date="2023-02" db="EMBL/GenBank/DDBJ databases">
        <title>Colletotrichum kahawae CIFC_Que2 genome sequencing and assembly.</title>
        <authorList>
            <person name="Baroncelli R."/>
        </authorList>
    </citation>
    <scope>NUCLEOTIDE SEQUENCE</scope>
    <source>
        <strain evidence="10">CIFC_Que2</strain>
    </source>
</reference>
<comment type="subcellular location">
    <subcellularLocation>
        <location evidence="2">Nucleus</location>
    </subcellularLocation>
</comment>
<gene>
    <name evidence="10" type="ORF">CKAH01_01460</name>
</gene>
<dbReference type="AlphaFoldDB" id="A0AAD9Y847"/>
<dbReference type="GO" id="GO:0016787">
    <property type="term" value="F:hydrolase activity"/>
    <property type="evidence" value="ECO:0007669"/>
    <property type="project" value="UniProtKB-KW"/>
</dbReference>
<evidence type="ECO:0000313" key="11">
    <source>
        <dbReference type="Proteomes" id="UP001281614"/>
    </source>
</evidence>
<comment type="caution">
    <text evidence="10">The sequence shown here is derived from an EMBL/GenBank/DDBJ whole genome shotgun (WGS) entry which is preliminary data.</text>
</comment>
<keyword evidence="5" id="KW-0479">Metal-binding</keyword>
<sequence length="344" mass="38727">MDVYELLELAIDDDSDEAWAAIFLTITFDEIINDDDDRVNPVIFDRIVIHPGGAAEATQIAEGLLAGSDIEFEETFRLSKRTFNSLACWLRRHGIDDTRYQTVEHKLLIVLYILAFGEPQRNAAHRFKVSQSAVSRSFHTIINALVCLHKEVVVLPSESYVSPDIELNAKNAVFNGCIGAVDGTLIPAHIPASQQRRFFDRKGNISQNVFTAVKFDYTFSYVLAGAEGSMNDKTLLNHALARSFTAGAGQFYLADAGFGESNAGIVTPFVGQRYHLRDYLESNMRPQSRKELYNLAHARLRSVVERVFGLVKRKFKIVRGKNAAEYNFATQRFSREPEIGRYYG</sequence>
<dbReference type="InterPro" id="IPR045249">
    <property type="entry name" value="HARBI1-like"/>
</dbReference>
<dbReference type="PANTHER" id="PTHR22930">
    <property type="match status" value="1"/>
</dbReference>
<dbReference type="Proteomes" id="UP001281614">
    <property type="component" value="Unassembled WGS sequence"/>
</dbReference>
<protein>
    <recommendedName>
        <fullName evidence="12">DDE Tnp4 domain-containing protein</fullName>
    </recommendedName>
</protein>
<keyword evidence="4" id="KW-0540">Nuclease</keyword>
<evidence type="ECO:0000256" key="5">
    <source>
        <dbReference type="ARBA" id="ARBA00022723"/>
    </source>
</evidence>
<dbReference type="InterPro" id="IPR027806">
    <property type="entry name" value="HARBI1_dom"/>
</dbReference>
<dbReference type="PANTHER" id="PTHR22930:SF221">
    <property type="entry name" value="NUCLEASE HARBI1"/>
    <property type="match status" value="1"/>
</dbReference>
<accession>A0AAD9Y847</accession>
<comment type="similarity">
    <text evidence="3">Belongs to the HARBI1 family.</text>
</comment>
<keyword evidence="6" id="KW-0378">Hydrolase</keyword>
<dbReference type="InterPro" id="IPR058353">
    <property type="entry name" value="DUF8040"/>
</dbReference>
<dbReference type="GO" id="GO:0004518">
    <property type="term" value="F:nuclease activity"/>
    <property type="evidence" value="ECO:0007669"/>
    <property type="project" value="UniProtKB-KW"/>
</dbReference>
<evidence type="ECO:0000256" key="4">
    <source>
        <dbReference type="ARBA" id="ARBA00022722"/>
    </source>
</evidence>
<evidence type="ECO:0000313" key="10">
    <source>
        <dbReference type="EMBL" id="KAK2742033.1"/>
    </source>
</evidence>
<evidence type="ECO:0000256" key="2">
    <source>
        <dbReference type="ARBA" id="ARBA00004123"/>
    </source>
</evidence>
<evidence type="ECO:0008006" key="12">
    <source>
        <dbReference type="Google" id="ProtNLM"/>
    </source>
</evidence>
<feature type="domain" description="DUF8040" evidence="9">
    <location>
        <begin position="62"/>
        <end position="146"/>
    </location>
</feature>
<name>A0AAD9Y847_COLKA</name>
<evidence type="ECO:0000256" key="6">
    <source>
        <dbReference type="ARBA" id="ARBA00022801"/>
    </source>
</evidence>
<evidence type="ECO:0000256" key="7">
    <source>
        <dbReference type="ARBA" id="ARBA00023242"/>
    </source>
</evidence>
<evidence type="ECO:0000259" key="8">
    <source>
        <dbReference type="Pfam" id="PF13359"/>
    </source>
</evidence>
<dbReference type="EMBL" id="VYYT01000333">
    <property type="protein sequence ID" value="KAK2742033.1"/>
    <property type="molecule type" value="Genomic_DNA"/>
</dbReference>
<dbReference type="Pfam" id="PF13359">
    <property type="entry name" value="DDE_Tnp_4"/>
    <property type="match status" value="1"/>
</dbReference>
<feature type="domain" description="DDE Tnp4" evidence="8">
    <location>
        <begin position="181"/>
        <end position="321"/>
    </location>
</feature>
<dbReference type="GO" id="GO:0005634">
    <property type="term" value="C:nucleus"/>
    <property type="evidence" value="ECO:0007669"/>
    <property type="project" value="UniProtKB-SubCell"/>
</dbReference>